<sequence>MSLMLSRQSGQINRFKLYRQIEVTVVKDKFIELANNHISRETSIHNTPSHRTGVLILRLYGDPGRSEDAIDAGGMHKGRSEDAENCSGREPTATSLNMFKVVAEIRCFTAFC</sequence>
<dbReference type="AlphaFoldDB" id="A0A9D4EIG3"/>
<reference evidence="2" key="1">
    <citation type="journal article" date="2019" name="bioRxiv">
        <title>The Genome of the Zebra Mussel, Dreissena polymorpha: A Resource for Invasive Species Research.</title>
        <authorList>
            <person name="McCartney M.A."/>
            <person name="Auch B."/>
            <person name="Kono T."/>
            <person name="Mallez S."/>
            <person name="Zhang Y."/>
            <person name="Obille A."/>
            <person name="Becker A."/>
            <person name="Abrahante J.E."/>
            <person name="Garbe J."/>
            <person name="Badalamenti J.P."/>
            <person name="Herman A."/>
            <person name="Mangelson H."/>
            <person name="Liachko I."/>
            <person name="Sullivan S."/>
            <person name="Sone E.D."/>
            <person name="Koren S."/>
            <person name="Silverstein K.A.T."/>
            <person name="Beckman K.B."/>
            <person name="Gohl D.M."/>
        </authorList>
    </citation>
    <scope>NUCLEOTIDE SEQUENCE</scope>
    <source>
        <strain evidence="2">Duluth1</strain>
        <tissue evidence="2">Whole animal</tissue>
    </source>
</reference>
<protein>
    <submittedName>
        <fullName evidence="2">Uncharacterized protein</fullName>
    </submittedName>
</protein>
<dbReference type="EMBL" id="JAIWYP010000008">
    <property type="protein sequence ID" value="KAH3780250.1"/>
    <property type="molecule type" value="Genomic_DNA"/>
</dbReference>
<name>A0A9D4EIG3_DREPO</name>
<evidence type="ECO:0000313" key="3">
    <source>
        <dbReference type="Proteomes" id="UP000828390"/>
    </source>
</evidence>
<organism evidence="2 3">
    <name type="scientific">Dreissena polymorpha</name>
    <name type="common">Zebra mussel</name>
    <name type="synonym">Mytilus polymorpha</name>
    <dbReference type="NCBI Taxonomy" id="45954"/>
    <lineage>
        <taxon>Eukaryota</taxon>
        <taxon>Metazoa</taxon>
        <taxon>Spiralia</taxon>
        <taxon>Lophotrochozoa</taxon>
        <taxon>Mollusca</taxon>
        <taxon>Bivalvia</taxon>
        <taxon>Autobranchia</taxon>
        <taxon>Heteroconchia</taxon>
        <taxon>Euheterodonta</taxon>
        <taxon>Imparidentia</taxon>
        <taxon>Neoheterodontei</taxon>
        <taxon>Myida</taxon>
        <taxon>Dreissenoidea</taxon>
        <taxon>Dreissenidae</taxon>
        <taxon>Dreissena</taxon>
    </lineage>
</organism>
<feature type="region of interest" description="Disordered" evidence="1">
    <location>
        <begin position="68"/>
        <end position="90"/>
    </location>
</feature>
<dbReference type="Proteomes" id="UP000828390">
    <property type="component" value="Unassembled WGS sequence"/>
</dbReference>
<accession>A0A9D4EIG3</accession>
<proteinExistence type="predicted"/>
<evidence type="ECO:0000313" key="2">
    <source>
        <dbReference type="EMBL" id="KAH3780250.1"/>
    </source>
</evidence>
<comment type="caution">
    <text evidence="2">The sequence shown here is derived from an EMBL/GenBank/DDBJ whole genome shotgun (WGS) entry which is preliminary data.</text>
</comment>
<gene>
    <name evidence="2" type="ORF">DPMN_158060</name>
</gene>
<keyword evidence="3" id="KW-1185">Reference proteome</keyword>
<evidence type="ECO:0000256" key="1">
    <source>
        <dbReference type="SAM" id="MobiDB-lite"/>
    </source>
</evidence>
<reference evidence="2" key="2">
    <citation type="submission" date="2020-11" db="EMBL/GenBank/DDBJ databases">
        <authorList>
            <person name="McCartney M.A."/>
            <person name="Auch B."/>
            <person name="Kono T."/>
            <person name="Mallez S."/>
            <person name="Becker A."/>
            <person name="Gohl D.M."/>
            <person name="Silverstein K.A.T."/>
            <person name="Koren S."/>
            <person name="Bechman K.B."/>
            <person name="Herman A."/>
            <person name="Abrahante J.E."/>
            <person name="Garbe J."/>
        </authorList>
    </citation>
    <scope>NUCLEOTIDE SEQUENCE</scope>
    <source>
        <strain evidence="2">Duluth1</strain>
        <tissue evidence="2">Whole animal</tissue>
    </source>
</reference>